<evidence type="ECO:0000256" key="1">
    <source>
        <dbReference type="SAM" id="MobiDB-lite"/>
    </source>
</evidence>
<feature type="signal peptide" evidence="2">
    <location>
        <begin position="1"/>
        <end position="21"/>
    </location>
</feature>
<sequence>MRTMTLIAVLAAIAAPGAALADPTRETAARPAPAAKSDLSEADMSKAGAKAPAADAAAPFNPRWVARKWTITGLTVWTYRPGHFQRN</sequence>
<dbReference type="Proteomes" id="UP000294664">
    <property type="component" value="Unassembled WGS sequence"/>
</dbReference>
<accession>A0A4R3LTQ3</accession>
<reference evidence="3 4" key="1">
    <citation type="submission" date="2019-03" db="EMBL/GenBank/DDBJ databases">
        <title>Genomic Encyclopedia of Type Strains, Phase IV (KMG-IV): sequencing the most valuable type-strain genomes for metagenomic binning, comparative biology and taxonomic classification.</title>
        <authorList>
            <person name="Goeker M."/>
        </authorList>
    </citation>
    <scope>NUCLEOTIDE SEQUENCE [LARGE SCALE GENOMIC DNA]</scope>
    <source>
        <strain evidence="3 4">DSM 9035</strain>
    </source>
</reference>
<dbReference type="EMBL" id="SMAI01000008">
    <property type="protein sequence ID" value="TCT03950.1"/>
    <property type="molecule type" value="Genomic_DNA"/>
</dbReference>
<evidence type="ECO:0000313" key="4">
    <source>
        <dbReference type="Proteomes" id="UP000294664"/>
    </source>
</evidence>
<name>A0A4R3LTQ3_9HYPH</name>
<comment type="caution">
    <text evidence="3">The sequence shown here is derived from an EMBL/GenBank/DDBJ whole genome shotgun (WGS) entry which is preliminary data.</text>
</comment>
<proteinExistence type="predicted"/>
<feature type="region of interest" description="Disordered" evidence="1">
    <location>
        <begin position="19"/>
        <end position="56"/>
    </location>
</feature>
<organism evidence="3 4">
    <name type="scientific">Aquabacter spiritensis</name>
    <dbReference type="NCBI Taxonomy" id="933073"/>
    <lineage>
        <taxon>Bacteria</taxon>
        <taxon>Pseudomonadati</taxon>
        <taxon>Pseudomonadota</taxon>
        <taxon>Alphaproteobacteria</taxon>
        <taxon>Hyphomicrobiales</taxon>
        <taxon>Xanthobacteraceae</taxon>
        <taxon>Aquabacter</taxon>
    </lineage>
</organism>
<dbReference type="RefSeq" id="WP_132032254.1">
    <property type="nucleotide sequence ID" value="NZ_SMAI01000008.1"/>
</dbReference>
<feature type="compositionally biased region" description="Low complexity" evidence="1">
    <location>
        <begin position="45"/>
        <end position="56"/>
    </location>
</feature>
<evidence type="ECO:0000256" key="2">
    <source>
        <dbReference type="SAM" id="SignalP"/>
    </source>
</evidence>
<evidence type="ECO:0000313" key="3">
    <source>
        <dbReference type="EMBL" id="TCT03950.1"/>
    </source>
</evidence>
<keyword evidence="4" id="KW-1185">Reference proteome</keyword>
<gene>
    <name evidence="3" type="ORF">EDC64_108116</name>
</gene>
<dbReference type="AlphaFoldDB" id="A0A4R3LTQ3"/>
<feature type="chain" id="PRO_5020556046" evidence="2">
    <location>
        <begin position="22"/>
        <end position="87"/>
    </location>
</feature>
<protein>
    <submittedName>
        <fullName evidence="3">Uncharacterized protein</fullName>
    </submittedName>
</protein>
<keyword evidence="2" id="KW-0732">Signal</keyword>